<keyword evidence="9" id="KW-1185">Reference proteome</keyword>
<dbReference type="GO" id="GO:0016020">
    <property type="term" value="C:membrane"/>
    <property type="evidence" value="ECO:0007669"/>
    <property type="project" value="UniProtKB-SubCell"/>
</dbReference>
<dbReference type="GO" id="GO:0005737">
    <property type="term" value="C:cytoplasm"/>
    <property type="evidence" value="ECO:0007669"/>
    <property type="project" value="TreeGrafter"/>
</dbReference>
<feature type="region of interest" description="Disordered" evidence="7">
    <location>
        <begin position="250"/>
        <end position="277"/>
    </location>
</feature>
<sequence length="277" mass="31097">MLSDLFVKVGLSRPFNAIQLCAGARRLSNTLPSYVYTYSQQSLATMKGISFKTRMNRLWGAYERQLSRHPVATQMATSCVLWGAGDILAQRVVERRRWDKIDNRRVAATAAFGASFMGPVGHFWYHQLDQICSRLLRSGTPAFLAAKLIADTAVMGPLYVVAFYAWGSAFIDRTGFEGFRTKIVKDFLPTFTAELAVWPLFQAFNFTRIPVEHQLLAVNAMTLVDACFLSWARAQEDWVSEAMGAFASWNGSRSSSSCDPQQPALTNLQKQGEQQRR</sequence>
<evidence type="ECO:0000256" key="2">
    <source>
        <dbReference type="ARBA" id="ARBA00006824"/>
    </source>
</evidence>
<accession>A0AAD3DTS6</accession>
<dbReference type="AlphaFoldDB" id="A0AAD3DTS6"/>
<protein>
    <submittedName>
        <fullName evidence="8">Uncharacterized protein</fullName>
    </submittedName>
</protein>
<comment type="caution">
    <text evidence="8">The sequence shown here is derived from an EMBL/GenBank/DDBJ whole genome shotgun (WGS) entry which is preliminary data.</text>
</comment>
<gene>
    <name evidence="8" type="ORF">Agub_g9467</name>
</gene>
<dbReference type="InterPro" id="IPR007248">
    <property type="entry name" value="Mpv17_PMP22"/>
</dbReference>
<evidence type="ECO:0000313" key="8">
    <source>
        <dbReference type="EMBL" id="GFR47713.1"/>
    </source>
</evidence>
<evidence type="ECO:0000256" key="4">
    <source>
        <dbReference type="ARBA" id="ARBA00022989"/>
    </source>
</evidence>
<evidence type="ECO:0000256" key="6">
    <source>
        <dbReference type="RuleBase" id="RU363053"/>
    </source>
</evidence>
<evidence type="ECO:0000256" key="5">
    <source>
        <dbReference type="ARBA" id="ARBA00023136"/>
    </source>
</evidence>
<feature type="transmembrane region" description="Helical" evidence="6">
    <location>
        <begin position="145"/>
        <end position="166"/>
    </location>
</feature>
<evidence type="ECO:0000256" key="1">
    <source>
        <dbReference type="ARBA" id="ARBA00004141"/>
    </source>
</evidence>
<proteinExistence type="inferred from homology"/>
<keyword evidence="5 6" id="KW-0472">Membrane</keyword>
<evidence type="ECO:0000313" key="9">
    <source>
        <dbReference type="Proteomes" id="UP001054857"/>
    </source>
</evidence>
<organism evidence="8 9">
    <name type="scientific">Astrephomene gubernaculifera</name>
    <dbReference type="NCBI Taxonomy" id="47775"/>
    <lineage>
        <taxon>Eukaryota</taxon>
        <taxon>Viridiplantae</taxon>
        <taxon>Chlorophyta</taxon>
        <taxon>core chlorophytes</taxon>
        <taxon>Chlorophyceae</taxon>
        <taxon>CS clade</taxon>
        <taxon>Chlamydomonadales</taxon>
        <taxon>Astrephomenaceae</taxon>
        <taxon>Astrephomene</taxon>
    </lineage>
</organism>
<evidence type="ECO:0000256" key="3">
    <source>
        <dbReference type="ARBA" id="ARBA00022692"/>
    </source>
</evidence>
<evidence type="ECO:0000256" key="7">
    <source>
        <dbReference type="SAM" id="MobiDB-lite"/>
    </source>
</evidence>
<dbReference type="Proteomes" id="UP001054857">
    <property type="component" value="Unassembled WGS sequence"/>
</dbReference>
<keyword evidence="3 6" id="KW-0812">Transmembrane</keyword>
<dbReference type="PANTHER" id="PTHR11266">
    <property type="entry name" value="PEROXISOMAL MEMBRANE PROTEIN 2, PXMP2 MPV17"/>
    <property type="match status" value="1"/>
</dbReference>
<dbReference type="PANTHER" id="PTHR11266:SF17">
    <property type="entry name" value="PROTEIN MPV17"/>
    <property type="match status" value="1"/>
</dbReference>
<dbReference type="EMBL" id="BMAR01000019">
    <property type="protein sequence ID" value="GFR47713.1"/>
    <property type="molecule type" value="Genomic_DNA"/>
</dbReference>
<feature type="transmembrane region" description="Helical" evidence="6">
    <location>
        <begin position="106"/>
        <end position="125"/>
    </location>
</feature>
<keyword evidence="4 6" id="KW-1133">Transmembrane helix</keyword>
<dbReference type="Pfam" id="PF04117">
    <property type="entry name" value="Mpv17_PMP22"/>
    <property type="match status" value="1"/>
</dbReference>
<comment type="subcellular location">
    <subcellularLocation>
        <location evidence="1">Membrane</location>
        <topology evidence="1">Multi-pass membrane protein</topology>
    </subcellularLocation>
</comment>
<reference evidence="8 9" key="1">
    <citation type="journal article" date="2021" name="Sci. Rep.">
        <title>Genome sequencing of the multicellular alga Astrephomene provides insights into convergent evolution of germ-soma differentiation.</title>
        <authorList>
            <person name="Yamashita S."/>
            <person name="Yamamoto K."/>
            <person name="Matsuzaki R."/>
            <person name="Suzuki S."/>
            <person name="Yamaguchi H."/>
            <person name="Hirooka S."/>
            <person name="Minakuchi Y."/>
            <person name="Miyagishima S."/>
            <person name="Kawachi M."/>
            <person name="Toyoda A."/>
            <person name="Nozaki H."/>
        </authorList>
    </citation>
    <scope>NUCLEOTIDE SEQUENCE [LARGE SCALE GENOMIC DNA]</scope>
    <source>
        <strain evidence="8 9">NIES-4017</strain>
    </source>
</reference>
<name>A0AAD3DTS6_9CHLO</name>
<comment type="similarity">
    <text evidence="2 6">Belongs to the peroxisomal membrane protein PXMP2/4 family.</text>
</comment>